<dbReference type="OrthoDB" id="5592486at2759"/>
<dbReference type="InterPro" id="IPR012908">
    <property type="entry name" value="PGAP1-ab_dom-like"/>
</dbReference>
<comment type="subcellular location">
    <subcellularLocation>
        <location evidence="1">Endoplasmic reticulum membrane</location>
    </subcellularLocation>
</comment>
<dbReference type="GO" id="GO:0005789">
    <property type="term" value="C:endoplasmic reticulum membrane"/>
    <property type="evidence" value="ECO:0007669"/>
    <property type="project" value="UniProtKB-SubCell"/>
</dbReference>
<evidence type="ECO:0000259" key="2">
    <source>
        <dbReference type="Pfam" id="PF07819"/>
    </source>
</evidence>
<keyword evidence="1" id="KW-0472">Membrane</keyword>
<comment type="caution">
    <text evidence="3">The sequence shown here is derived from an EMBL/GenBank/DDBJ whole genome shotgun (WGS) entry which is preliminary data.</text>
</comment>
<organism evidence="3 4">
    <name type="scientific">Lunasporangiospora selenospora</name>
    <dbReference type="NCBI Taxonomy" id="979761"/>
    <lineage>
        <taxon>Eukaryota</taxon>
        <taxon>Fungi</taxon>
        <taxon>Fungi incertae sedis</taxon>
        <taxon>Mucoromycota</taxon>
        <taxon>Mortierellomycotina</taxon>
        <taxon>Mortierellomycetes</taxon>
        <taxon>Mortierellales</taxon>
        <taxon>Mortierellaceae</taxon>
        <taxon>Lunasporangiospora</taxon>
    </lineage>
</organism>
<dbReference type="EMBL" id="JAABOA010001714">
    <property type="protein sequence ID" value="KAF9581016.1"/>
    <property type="molecule type" value="Genomic_DNA"/>
</dbReference>
<dbReference type="Gene3D" id="3.40.50.1820">
    <property type="entry name" value="alpha/beta hydrolase"/>
    <property type="match status" value="1"/>
</dbReference>
<dbReference type="AlphaFoldDB" id="A0A9P6FUM5"/>
<dbReference type="EC" id="3.1.-.-" evidence="1"/>
<dbReference type="Proteomes" id="UP000780801">
    <property type="component" value="Unassembled WGS sequence"/>
</dbReference>
<keyword evidence="1" id="KW-0256">Endoplasmic reticulum</keyword>
<evidence type="ECO:0000256" key="1">
    <source>
        <dbReference type="RuleBase" id="RU365011"/>
    </source>
</evidence>
<keyword evidence="1" id="KW-0378">Hydrolase</keyword>
<comment type="similarity">
    <text evidence="1">Belongs to the GPI inositol-deacylase family.</text>
</comment>
<keyword evidence="1" id="KW-0653">Protein transport</keyword>
<dbReference type="SUPFAM" id="SSF53474">
    <property type="entry name" value="alpha/beta-Hydrolases"/>
    <property type="match status" value="1"/>
</dbReference>
<keyword evidence="1" id="KW-0813">Transport</keyword>
<dbReference type="PANTHER" id="PTHR11440">
    <property type="entry name" value="LECITHIN-CHOLESTEROL ACYLTRANSFERASE-RELATED"/>
    <property type="match status" value="1"/>
</dbReference>
<comment type="function">
    <text evidence="1">Involved in inositol deacylation of GPI-anchored proteins which plays important roles in the quality control and ER-associated degradation of GPI-anchored proteins.</text>
</comment>
<name>A0A9P6FUM5_9FUNG</name>
<dbReference type="InterPro" id="IPR029058">
    <property type="entry name" value="AB_hydrolase_fold"/>
</dbReference>
<evidence type="ECO:0000313" key="3">
    <source>
        <dbReference type="EMBL" id="KAF9581016.1"/>
    </source>
</evidence>
<gene>
    <name evidence="3" type="ORF">BGW38_002120</name>
</gene>
<evidence type="ECO:0000313" key="4">
    <source>
        <dbReference type="Proteomes" id="UP000780801"/>
    </source>
</evidence>
<protein>
    <recommendedName>
        <fullName evidence="1">GPI inositol-deacylase</fullName>
        <ecNumber evidence="1">3.1.-.-</ecNumber>
    </recommendedName>
</protein>
<keyword evidence="4" id="KW-1185">Reference proteome</keyword>
<reference evidence="3" key="1">
    <citation type="journal article" date="2020" name="Fungal Divers.">
        <title>Resolving the Mortierellaceae phylogeny through synthesis of multi-gene phylogenetics and phylogenomics.</title>
        <authorList>
            <person name="Vandepol N."/>
            <person name="Liber J."/>
            <person name="Desiro A."/>
            <person name="Na H."/>
            <person name="Kennedy M."/>
            <person name="Barry K."/>
            <person name="Grigoriev I.V."/>
            <person name="Miller A.N."/>
            <person name="O'Donnell K."/>
            <person name="Stajich J.E."/>
            <person name="Bonito G."/>
        </authorList>
    </citation>
    <scope>NUCLEOTIDE SEQUENCE</scope>
    <source>
        <strain evidence="3">KOD1015</strain>
    </source>
</reference>
<feature type="domain" description="GPI inositol-deacylase PGAP1-like alpha/beta" evidence="2">
    <location>
        <begin position="51"/>
        <end position="103"/>
    </location>
</feature>
<sequence length="297" mass="33072">MGPDALPYLQIHYWSGIQKALVKLGAKVIVTGVPRTGAIKKRAEDLHKMLSTSMEGMSVNFLAHSMGGLDCRYLISHIHDRNYHVNSLTTLSTPHRGSPFMDWCRDNIGVGLIQKTEEETMQKLGECARQSRTAAQQGFMDMKDYLGQASATSPPGGLNSRTGIPQGLLSPLLTRLIPLLDTPAYSNLTTEFCKDVFNPNTPDDPNVSYYSYGASVPQIPLWQPLGLPWEVIRAKEGDNDGLVSTASAQWGQYIETVEADHWDLNNRWRLKIGANQKPFDAIELYMNVATRLFKEGF</sequence>
<accession>A0A9P6FUM5</accession>
<dbReference type="GO" id="GO:0016788">
    <property type="term" value="F:hydrolase activity, acting on ester bonds"/>
    <property type="evidence" value="ECO:0007669"/>
    <property type="project" value="InterPro"/>
</dbReference>
<proteinExistence type="inferred from homology"/>
<dbReference type="GO" id="GO:0015031">
    <property type="term" value="P:protein transport"/>
    <property type="evidence" value="ECO:0007669"/>
    <property type="project" value="UniProtKB-KW"/>
</dbReference>
<dbReference type="Pfam" id="PF07819">
    <property type="entry name" value="PGAP1"/>
    <property type="match status" value="1"/>
</dbReference>